<reference evidence="1 2" key="1">
    <citation type="journal article" date="2019" name="Emerg. Microbes Infect.">
        <title>Comprehensive subspecies identification of 175 nontuberculous mycobacteria species based on 7547 genomic profiles.</title>
        <authorList>
            <person name="Matsumoto Y."/>
            <person name="Kinjo T."/>
            <person name="Motooka D."/>
            <person name="Nabeya D."/>
            <person name="Jung N."/>
            <person name="Uechi K."/>
            <person name="Horii T."/>
            <person name="Iida T."/>
            <person name="Fujita J."/>
            <person name="Nakamura S."/>
        </authorList>
    </citation>
    <scope>NUCLEOTIDE SEQUENCE [LARGE SCALE GENOMIC DNA]</scope>
    <source>
        <strain evidence="1 2">JCM 14233</strain>
    </source>
</reference>
<evidence type="ECO:0000313" key="1">
    <source>
        <dbReference type="EMBL" id="BBX73997.1"/>
    </source>
</evidence>
<keyword evidence="2" id="KW-1185">Reference proteome</keyword>
<dbReference type="EMBL" id="AP022575">
    <property type="protein sequence ID" value="BBX73997.1"/>
    <property type="molecule type" value="Genomic_DNA"/>
</dbReference>
<name>A0A7I7MQE2_9MYCO</name>
<gene>
    <name evidence="1" type="ORF">MSHI_19030</name>
</gene>
<organism evidence="1 2">
    <name type="scientific">Mycobacterium shinjukuense</name>
    <dbReference type="NCBI Taxonomy" id="398694"/>
    <lineage>
        <taxon>Bacteria</taxon>
        <taxon>Bacillati</taxon>
        <taxon>Actinomycetota</taxon>
        <taxon>Actinomycetes</taxon>
        <taxon>Mycobacteriales</taxon>
        <taxon>Mycobacteriaceae</taxon>
        <taxon>Mycobacterium</taxon>
    </lineage>
</organism>
<dbReference type="Proteomes" id="UP000467236">
    <property type="component" value="Chromosome"/>
</dbReference>
<proteinExistence type="predicted"/>
<sequence length="215" mass="23115">MVGALGEPSYWLADKSPDGGASRWEMKTRNRGEEFVGNRLLPVANCVAARQVEEVLSGLTGGTINDEVARNQPDSRSATGFARPGPVDNALVWCTLWGISQFPVVHHTDAQSVTAGTYVPGKRTHPTFVFLPAPTRPTTLARLRTIIASMHLFVVGSVAQNSKPLDEIAAAVSRKWLADRGIRALIRFPVDVSDNPSAPERQVLDGVAIPLGGQL</sequence>
<dbReference type="AlphaFoldDB" id="A0A7I7MQE2"/>
<evidence type="ECO:0000313" key="2">
    <source>
        <dbReference type="Proteomes" id="UP000467236"/>
    </source>
</evidence>
<protein>
    <submittedName>
        <fullName evidence="1">Uncharacterized protein</fullName>
    </submittedName>
</protein>
<dbReference type="KEGG" id="mshj:MSHI_19030"/>
<accession>A0A7I7MQE2</accession>